<sequence>MPDRKALDVLVRNRTRAFLLAFSCAGLLLTGCSAGPGTGGAPDPANAPRATASPRGQAGAQVKKADAGVIRGLGPITSSRVPADTRQALVVTGAGVDSSIASAVLYQREAGRPWAPVAGPWPAHNALRGWTDDHVVDDLRSPVGVFSLGDAGGRLPNPGTKLPYDQDEQFTESGIGFLGESLEGSFNYVVAIDYNRIPGTSPLDRNRPEGEEKGGGIWIHVDHGGPTRACVSLEQPHMEDLLLRLDPARNPVIVMGDVASLVR</sequence>
<keyword evidence="2" id="KW-1185">Reference proteome</keyword>
<reference evidence="1" key="1">
    <citation type="submission" date="2024-03" db="EMBL/GenBank/DDBJ databases">
        <title>Novel Streptomyces species of biotechnological and ecological value are a feature of Machair soil.</title>
        <authorList>
            <person name="Prole J.R."/>
            <person name="Goodfellow M."/>
            <person name="Allenby N."/>
            <person name="Ward A.C."/>
        </authorList>
    </citation>
    <scope>NUCLEOTIDE SEQUENCE</scope>
    <source>
        <strain evidence="1">MS2.AVA.5</strain>
    </source>
</reference>
<comment type="caution">
    <text evidence="1">The sequence shown here is derived from an EMBL/GenBank/DDBJ whole genome shotgun (WGS) entry which is preliminary data.</text>
</comment>
<dbReference type="Proteomes" id="UP001377168">
    <property type="component" value="Unassembled WGS sequence"/>
</dbReference>
<organism evidence="1 2">
    <name type="scientific">Streptomyces achmelvichensis</name>
    <dbReference type="NCBI Taxonomy" id="3134111"/>
    <lineage>
        <taxon>Bacteria</taxon>
        <taxon>Bacillati</taxon>
        <taxon>Actinomycetota</taxon>
        <taxon>Actinomycetes</taxon>
        <taxon>Kitasatosporales</taxon>
        <taxon>Streptomycetaceae</taxon>
        <taxon>Streptomyces</taxon>
    </lineage>
</organism>
<dbReference type="EMBL" id="JBBKAJ010000022">
    <property type="protein sequence ID" value="MEJ8638204.1"/>
    <property type="molecule type" value="Genomic_DNA"/>
</dbReference>
<name>A0ACC6Q3D0_9ACTN</name>
<proteinExistence type="predicted"/>
<protein>
    <submittedName>
        <fullName evidence="1">Uncharacterized protein</fullName>
    </submittedName>
</protein>
<gene>
    <name evidence="1" type="ORF">WKI67_33100</name>
</gene>
<evidence type="ECO:0000313" key="2">
    <source>
        <dbReference type="Proteomes" id="UP001377168"/>
    </source>
</evidence>
<accession>A0ACC6Q3D0</accession>
<evidence type="ECO:0000313" key="1">
    <source>
        <dbReference type="EMBL" id="MEJ8638204.1"/>
    </source>
</evidence>